<dbReference type="SFLD" id="SFLDG00002">
    <property type="entry name" value="C1.7:_P-type_atpase_like"/>
    <property type="match status" value="1"/>
</dbReference>
<dbReference type="InterPro" id="IPR023214">
    <property type="entry name" value="HAD_sf"/>
</dbReference>
<keyword evidence="10" id="KW-0378">Hydrolase</keyword>
<dbReference type="Proteomes" id="UP000320791">
    <property type="component" value="Unassembled WGS sequence"/>
</dbReference>
<dbReference type="InterPro" id="IPR001757">
    <property type="entry name" value="P_typ_ATPase"/>
</dbReference>
<dbReference type="Gene3D" id="3.40.1110.10">
    <property type="entry name" value="Calcium-transporting ATPase, cytoplasmic domain N"/>
    <property type="match status" value="1"/>
</dbReference>
<accession>A0A5C5UDB1</accession>
<dbReference type="Gene3D" id="3.40.50.1000">
    <property type="entry name" value="HAD superfamily/HAD-like"/>
    <property type="match status" value="1"/>
</dbReference>
<comment type="similarity">
    <text evidence="2 8">Belongs to the cation transport ATPase (P-type) (TC 3.A.3) family. Type IB subfamily.</text>
</comment>
<dbReference type="GO" id="GO:0046872">
    <property type="term" value="F:metal ion binding"/>
    <property type="evidence" value="ECO:0007669"/>
    <property type="project" value="UniProtKB-KW"/>
</dbReference>
<dbReference type="GO" id="GO:0005886">
    <property type="term" value="C:plasma membrane"/>
    <property type="evidence" value="ECO:0007669"/>
    <property type="project" value="UniProtKB-SubCell"/>
</dbReference>
<keyword evidence="11" id="KW-1185">Reference proteome</keyword>
<protein>
    <submittedName>
        <fullName evidence="10">Cadmium-translocating P-type ATPase</fullName>
        <ecNumber evidence="10">3.6.3.3</ecNumber>
    </submittedName>
</protein>
<dbReference type="PANTHER" id="PTHR48085:SF5">
    <property type="entry name" value="CADMIUM_ZINC-TRANSPORTING ATPASE HMA4-RELATED"/>
    <property type="match status" value="1"/>
</dbReference>
<dbReference type="NCBIfam" id="TIGR01525">
    <property type="entry name" value="ATPase-IB_hvy"/>
    <property type="match status" value="1"/>
</dbReference>
<sequence>MSECCGCGAEAAAPPTGAPEVEHNPWWRDINLACSVTAGALWLLGLVLDWAGGPAIWAYALGLASGAYTFVPSTVRRLVRQRGRNRLGVGLLMTIAAIGAVLLGHVGEAAALAFLFSISETLEDKAMDRARRGLRALLSIMPERARVIRREHAAAGEETTEEIPLAEVRVGDLLLVQAGERVATDGQVESGTSWVDNSAITGESIPVEIVVGDSVLAGAVNGTGVITVRATAPGKDNSLTQIVRLVEQAHANKGQRARLADRIASPLVPLVLIVAILLAVYGLVIGQPWVWIERALVVLVAASPCALAIAVPVTVISAIGAASKLGVVIKSGAAFEELGTISTVAFDKTGTLTRNAPEIVDVHVCPGFSYEQVYATAAALEVQSQHPLAAAVIAHAQDIPAASEVVELPGLGLQGRVHGRNARVGSVQWVGAADAAERAEEMADHGMSVIAVEIDDRLAGLLGIRDELRPEVAETVAALHSQGIATVMLTGDNAQTAQVLGGQAGISQIFAEQLPADKARRVADLQAASPTAMVGDGTNDAPALAAATVGIAMGATGTAAAVESADVAFTGHDLRQLPLALAHARRGRRIMLTNIGMALAIVIGLFPLALFGVLGLATVVFIHEIAEVVIIANGMRAARIG</sequence>
<dbReference type="InterPro" id="IPR027256">
    <property type="entry name" value="P-typ_ATPase_IB"/>
</dbReference>
<dbReference type="GO" id="GO:0005524">
    <property type="term" value="F:ATP binding"/>
    <property type="evidence" value="ECO:0007669"/>
    <property type="project" value="UniProtKB-UniRule"/>
</dbReference>
<evidence type="ECO:0000259" key="9">
    <source>
        <dbReference type="Pfam" id="PF00122"/>
    </source>
</evidence>
<evidence type="ECO:0000256" key="2">
    <source>
        <dbReference type="ARBA" id="ARBA00006024"/>
    </source>
</evidence>
<feature type="transmembrane region" description="Helical" evidence="8">
    <location>
        <begin position="55"/>
        <end position="71"/>
    </location>
</feature>
<dbReference type="SUPFAM" id="SSF81665">
    <property type="entry name" value="Calcium ATPase, transmembrane domain M"/>
    <property type="match status" value="1"/>
</dbReference>
<reference evidence="10 11" key="1">
    <citation type="submission" date="2019-08" db="EMBL/GenBank/DDBJ databases">
        <authorList>
            <person name="Lei W."/>
        </authorList>
    </citation>
    <scope>NUCLEOTIDE SEQUENCE [LARGE SCALE GENOMIC DNA]</scope>
    <source>
        <strain evidence="10 11">CCUG 58627</strain>
    </source>
</reference>
<dbReference type="Pfam" id="PF00702">
    <property type="entry name" value="Hydrolase"/>
    <property type="match status" value="1"/>
</dbReference>
<evidence type="ECO:0000256" key="3">
    <source>
        <dbReference type="ARBA" id="ARBA00022692"/>
    </source>
</evidence>
<dbReference type="InterPro" id="IPR018303">
    <property type="entry name" value="ATPase_P-typ_P_site"/>
</dbReference>
<evidence type="ECO:0000256" key="5">
    <source>
        <dbReference type="ARBA" id="ARBA00022967"/>
    </source>
</evidence>
<dbReference type="NCBIfam" id="TIGR01512">
    <property type="entry name" value="ATPase-IB2_Cd"/>
    <property type="match status" value="1"/>
</dbReference>
<comment type="caution">
    <text evidence="10">The sequence shown here is derived from an EMBL/GenBank/DDBJ whole genome shotgun (WGS) entry which is preliminary data.</text>
</comment>
<dbReference type="GO" id="GO:0019829">
    <property type="term" value="F:ATPase-coupled monoatomic cation transmembrane transporter activity"/>
    <property type="evidence" value="ECO:0007669"/>
    <property type="project" value="InterPro"/>
</dbReference>
<dbReference type="SUPFAM" id="SSF81653">
    <property type="entry name" value="Calcium ATPase, transduction domain A"/>
    <property type="match status" value="1"/>
</dbReference>
<evidence type="ECO:0000256" key="7">
    <source>
        <dbReference type="ARBA" id="ARBA00023136"/>
    </source>
</evidence>
<keyword evidence="5" id="KW-1278">Translocase</keyword>
<dbReference type="FunFam" id="2.70.150.10:FF:000002">
    <property type="entry name" value="Copper-transporting ATPase 1, putative"/>
    <property type="match status" value="1"/>
</dbReference>
<feature type="transmembrane region" description="Helical" evidence="8">
    <location>
        <begin position="263"/>
        <end position="284"/>
    </location>
</feature>
<dbReference type="PROSITE" id="PS00154">
    <property type="entry name" value="ATPASE_E1_E2"/>
    <property type="match status" value="1"/>
</dbReference>
<dbReference type="InterPro" id="IPR044492">
    <property type="entry name" value="P_typ_ATPase_HD_dom"/>
</dbReference>
<proteinExistence type="inferred from homology"/>
<evidence type="ECO:0000256" key="1">
    <source>
        <dbReference type="ARBA" id="ARBA00004651"/>
    </source>
</evidence>
<dbReference type="SFLD" id="SFLDS00003">
    <property type="entry name" value="Haloacid_Dehalogenase"/>
    <property type="match status" value="1"/>
</dbReference>
<dbReference type="SUPFAM" id="SSF56784">
    <property type="entry name" value="HAD-like"/>
    <property type="match status" value="1"/>
</dbReference>
<name>A0A5C5UDB1_9CORY</name>
<dbReference type="GO" id="GO:0016887">
    <property type="term" value="F:ATP hydrolysis activity"/>
    <property type="evidence" value="ECO:0007669"/>
    <property type="project" value="InterPro"/>
</dbReference>
<keyword evidence="6 8" id="KW-1133">Transmembrane helix</keyword>
<feature type="transmembrane region" description="Helical" evidence="8">
    <location>
        <begin position="91"/>
        <end position="118"/>
    </location>
</feature>
<dbReference type="SFLD" id="SFLDF00027">
    <property type="entry name" value="p-type_atpase"/>
    <property type="match status" value="1"/>
</dbReference>
<keyword evidence="3 8" id="KW-0812">Transmembrane</keyword>
<dbReference type="RefSeq" id="WP_146324936.1">
    <property type="nucleotide sequence ID" value="NZ_BAABLR010000003.1"/>
</dbReference>
<dbReference type="EMBL" id="VOHM01000021">
    <property type="protein sequence ID" value="TWT23986.1"/>
    <property type="molecule type" value="Genomic_DNA"/>
</dbReference>
<dbReference type="InterPro" id="IPR023299">
    <property type="entry name" value="ATPase_P-typ_cyto_dom_N"/>
</dbReference>
<keyword evidence="4 8" id="KW-0479">Metal-binding</keyword>
<keyword evidence="8" id="KW-0067">ATP-binding</keyword>
<evidence type="ECO:0000313" key="11">
    <source>
        <dbReference type="Proteomes" id="UP000320791"/>
    </source>
</evidence>
<feature type="transmembrane region" description="Helical" evidence="8">
    <location>
        <begin position="296"/>
        <end position="321"/>
    </location>
</feature>
<gene>
    <name evidence="10" type="primary">cadA</name>
    <name evidence="10" type="ORF">FRX94_09425</name>
</gene>
<dbReference type="Gene3D" id="2.70.150.10">
    <property type="entry name" value="Calcium-transporting ATPase, cytoplasmic transduction domain A"/>
    <property type="match status" value="1"/>
</dbReference>
<dbReference type="EC" id="3.6.3.3" evidence="10"/>
<dbReference type="AlphaFoldDB" id="A0A5C5UDB1"/>
<feature type="domain" description="P-type ATPase A" evidence="9">
    <location>
        <begin position="141"/>
        <end position="247"/>
    </location>
</feature>
<organism evidence="10 11">
    <name type="scientific">Corynebacterium canis</name>
    <dbReference type="NCBI Taxonomy" id="679663"/>
    <lineage>
        <taxon>Bacteria</taxon>
        <taxon>Bacillati</taxon>
        <taxon>Actinomycetota</taxon>
        <taxon>Actinomycetes</taxon>
        <taxon>Mycobacteriales</taxon>
        <taxon>Corynebacteriaceae</taxon>
        <taxon>Corynebacterium</taxon>
    </lineage>
</organism>
<feature type="transmembrane region" description="Helical" evidence="8">
    <location>
        <begin position="30"/>
        <end position="48"/>
    </location>
</feature>
<keyword evidence="8" id="KW-0547">Nucleotide-binding</keyword>
<keyword evidence="8" id="KW-1003">Cell membrane</keyword>
<comment type="subcellular location">
    <subcellularLocation>
        <location evidence="1">Cell membrane</location>
        <topology evidence="1">Multi-pass membrane protein</topology>
    </subcellularLocation>
</comment>
<evidence type="ECO:0000256" key="4">
    <source>
        <dbReference type="ARBA" id="ARBA00022723"/>
    </source>
</evidence>
<dbReference type="InterPro" id="IPR008250">
    <property type="entry name" value="ATPase_P-typ_transduc_dom_A_sf"/>
</dbReference>
<dbReference type="NCBIfam" id="TIGR01494">
    <property type="entry name" value="ATPase_P-type"/>
    <property type="match status" value="1"/>
</dbReference>
<dbReference type="InterPro" id="IPR023298">
    <property type="entry name" value="ATPase_P-typ_TM_dom_sf"/>
</dbReference>
<dbReference type="PRINTS" id="PR00119">
    <property type="entry name" value="CATATPASE"/>
</dbReference>
<feature type="transmembrane region" description="Helical" evidence="8">
    <location>
        <begin position="595"/>
        <end position="622"/>
    </location>
</feature>
<dbReference type="OrthoDB" id="7059309at2"/>
<evidence type="ECO:0000313" key="10">
    <source>
        <dbReference type="EMBL" id="TWT23986.1"/>
    </source>
</evidence>
<dbReference type="InterPro" id="IPR036412">
    <property type="entry name" value="HAD-like_sf"/>
</dbReference>
<evidence type="ECO:0000256" key="8">
    <source>
        <dbReference type="RuleBase" id="RU362081"/>
    </source>
</evidence>
<dbReference type="Pfam" id="PF00122">
    <property type="entry name" value="E1-E2_ATPase"/>
    <property type="match status" value="1"/>
</dbReference>
<evidence type="ECO:0000256" key="6">
    <source>
        <dbReference type="ARBA" id="ARBA00022989"/>
    </source>
</evidence>
<dbReference type="PANTHER" id="PTHR48085">
    <property type="entry name" value="CADMIUM/ZINC-TRANSPORTING ATPASE HMA2-RELATED"/>
    <property type="match status" value="1"/>
</dbReference>
<keyword evidence="7 8" id="KW-0472">Membrane</keyword>
<dbReference type="InterPro" id="IPR051014">
    <property type="entry name" value="Cation_Transport_ATPase_IB"/>
</dbReference>
<dbReference type="InterPro" id="IPR059000">
    <property type="entry name" value="ATPase_P-type_domA"/>
</dbReference>
<dbReference type="GO" id="GO:0015086">
    <property type="term" value="F:cadmium ion transmembrane transporter activity"/>
    <property type="evidence" value="ECO:0007669"/>
    <property type="project" value="TreeGrafter"/>
</dbReference>